<name>A0A382V237_9ZZZZ</name>
<dbReference type="EMBL" id="UINC01148293">
    <property type="protein sequence ID" value="SVD40095.1"/>
    <property type="molecule type" value="Genomic_DNA"/>
</dbReference>
<dbReference type="Gene3D" id="3.10.560.10">
    <property type="entry name" value="Outer membrane lipoprotein wza domain like"/>
    <property type="match status" value="1"/>
</dbReference>
<evidence type="ECO:0000313" key="1">
    <source>
        <dbReference type="EMBL" id="SVD40095.1"/>
    </source>
</evidence>
<feature type="non-terminal residue" evidence="1">
    <location>
        <position position="288"/>
    </location>
</feature>
<sequence length="288" mass="33543">FELKNGDVFVVYPVINDLKKAVLVSGHARQPGFFHWKEGMRISDLFRTPSDLLSMTDLHYVLVKREDKLTNNYQFLQTDLEEIFKNGSSDANIPLYEKDEIILLPSLLSPELITTKLIQEQYLFDKEKNQWVGEDEWTSLTYLRKSVMVESSIEPTNRSIGSPNDLGTSDNINIQEETTHRYYEYSIYDYCSIPEEMVSQIVISSGYSSKKAEQAKQLVPLEELENINRPEDVISLQIRIENKNIKSRELEKKQKSEIATMITQECRKQLLDEQIDIINRQIIPTQRK</sequence>
<proteinExistence type="predicted"/>
<accession>A0A382V237</accession>
<gene>
    <name evidence="1" type="ORF">METZ01_LOCUS392949</name>
</gene>
<dbReference type="AlphaFoldDB" id="A0A382V237"/>
<protein>
    <submittedName>
        <fullName evidence="1">Uncharacterized protein</fullName>
    </submittedName>
</protein>
<reference evidence="1" key="1">
    <citation type="submission" date="2018-05" db="EMBL/GenBank/DDBJ databases">
        <authorList>
            <person name="Lanie J.A."/>
            <person name="Ng W.-L."/>
            <person name="Kazmierczak K.M."/>
            <person name="Andrzejewski T.M."/>
            <person name="Davidsen T.M."/>
            <person name="Wayne K.J."/>
            <person name="Tettelin H."/>
            <person name="Glass J.I."/>
            <person name="Rusch D."/>
            <person name="Podicherti R."/>
            <person name="Tsui H.-C.T."/>
            <person name="Winkler M.E."/>
        </authorList>
    </citation>
    <scope>NUCLEOTIDE SEQUENCE</scope>
</reference>
<feature type="non-terminal residue" evidence="1">
    <location>
        <position position="1"/>
    </location>
</feature>
<organism evidence="1">
    <name type="scientific">marine metagenome</name>
    <dbReference type="NCBI Taxonomy" id="408172"/>
    <lineage>
        <taxon>unclassified sequences</taxon>
        <taxon>metagenomes</taxon>
        <taxon>ecological metagenomes</taxon>
    </lineage>
</organism>